<evidence type="ECO:0000313" key="2">
    <source>
        <dbReference type="Proteomes" id="UP001157418"/>
    </source>
</evidence>
<accession>A0AAU9MWR7</accession>
<name>A0AAU9MWR7_9ASTR</name>
<protein>
    <submittedName>
        <fullName evidence="1">Uncharacterized protein</fullName>
    </submittedName>
</protein>
<comment type="caution">
    <text evidence="1">The sequence shown here is derived from an EMBL/GenBank/DDBJ whole genome shotgun (WGS) entry which is preliminary data.</text>
</comment>
<reference evidence="1 2" key="1">
    <citation type="submission" date="2022-01" db="EMBL/GenBank/DDBJ databases">
        <authorList>
            <person name="Xiong W."/>
            <person name="Schranz E."/>
        </authorList>
    </citation>
    <scope>NUCLEOTIDE SEQUENCE [LARGE SCALE GENOMIC DNA]</scope>
</reference>
<organism evidence="1 2">
    <name type="scientific">Lactuca virosa</name>
    <dbReference type="NCBI Taxonomy" id="75947"/>
    <lineage>
        <taxon>Eukaryota</taxon>
        <taxon>Viridiplantae</taxon>
        <taxon>Streptophyta</taxon>
        <taxon>Embryophyta</taxon>
        <taxon>Tracheophyta</taxon>
        <taxon>Spermatophyta</taxon>
        <taxon>Magnoliopsida</taxon>
        <taxon>eudicotyledons</taxon>
        <taxon>Gunneridae</taxon>
        <taxon>Pentapetalae</taxon>
        <taxon>asterids</taxon>
        <taxon>campanulids</taxon>
        <taxon>Asterales</taxon>
        <taxon>Asteraceae</taxon>
        <taxon>Cichorioideae</taxon>
        <taxon>Cichorieae</taxon>
        <taxon>Lactucinae</taxon>
        <taxon>Lactuca</taxon>
    </lineage>
</organism>
<evidence type="ECO:0000313" key="1">
    <source>
        <dbReference type="EMBL" id="CAH1430820.1"/>
    </source>
</evidence>
<dbReference type="Proteomes" id="UP001157418">
    <property type="component" value="Unassembled WGS sequence"/>
</dbReference>
<dbReference type="EMBL" id="CAKMRJ010003334">
    <property type="protein sequence ID" value="CAH1430820.1"/>
    <property type="molecule type" value="Genomic_DNA"/>
</dbReference>
<proteinExistence type="predicted"/>
<sequence length="117" mass="13078">MTIMPSMAQTYRFSFLFPDTIHRNASITVSSPSPIFYYLLSSHRRNSPISGATPSRLSPALLSSPISCSVDLFPETDPCLAETTYLRQSRPWSNQIGTTRASFSYQHVHSSSYLSSH</sequence>
<keyword evidence="2" id="KW-1185">Reference proteome</keyword>
<gene>
    <name evidence="1" type="ORF">LVIROSA_LOCUS17571</name>
</gene>
<dbReference type="AlphaFoldDB" id="A0AAU9MWR7"/>